<organism evidence="1 2">
    <name type="scientific">Hyaloperonospora arabidopsidis (strain Emoy2)</name>
    <name type="common">Downy mildew agent</name>
    <name type="synonym">Peronospora arabidopsidis</name>
    <dbReference type="NCBI Taxonomy" id="559515"/>
    <lineage>
        <taxon>Eukaryota</taxon>
        <taxon>Sar</taxon>
        <taxon>Stramenopiles</taxon>
        <taxon>Oomycota</taxon>
        <taxon>Peronosporomycetes</taxon>
        <taxon>Peronosporales</taxon>
        <taxon>Peronosporaceae</taxon>
        <taxon>Hyaloperonospora</taxon>
    </lineage>
</organism>
<sequence length="82" mass="9286">MPLTIDKNALRPSIFSKCGNKQILHIFSFPVANYTAVSRSTPLVAGQTQDAIMDPFHLFVSCKIDLKAFRLLRLQAYCKQEK</sequence>
<evidence type="ECO:0000313" key="2">
    <source>
        <dbReference type="Proteomes" id="UP000011713"/>
    </source>
</evidence>
<dbReference type="VEuPathDB" id="FungiDB:HpaG810846"/>
<dbReference type="EMBL" id="JH597999">
    <property type="status" value="NOT_ANNOTATED_CDS"/>
    <property type="molecule type" value="Genomic_DNA"/>
</dbReference>
<dbReference type="HOGENOM" id="CLU_2563287_0_0_1"/>
<name>M4BWE5_HYAAE</name>
<dbReference type="Proteomes" id="UP000011713">
    <property type="component" value="Unassembled WGS sequence"/>
</dbReference>
<reference evidence="2" key="1">
    <citation type="journal article" date="2010" name="Science">
        <title>Signatures of adaptation to obligate biotrophy in the Hyaloperonospora arabidopsidis genome.</title>
        <authorList>
            <person name="Baxter L."/>
            <person name="Tripathy S."/>
            <person name="Ishaque N."/>
            <person name="Boot N."/>
            <person name="Cabral A."/>
            <person name="Kemen E."/>
            <person name="Thines M."/>
            <person name="Ah-Fong A."/>
            <person name="Anderson R."/>
            <person name="Badejoko W."/>
            <person name="Bittner-Eddy P."/>
            <person name="Boore J.L."/>
            <person name="Chibucos M.C."/>
            <person name="Coates M."/>
            <person name="Dehal P."/>
            <person name="Delehaunty K."/>
            <person name="Dong S."/>
            <person name="Downton P."/>
            <person name="Dumas B."/>
            <person name="Fabro G."/>
            <person name="Fronick C."/>
            <person name="Fuerstenberg S.I."/>
            <person name="Fulton L."/>
            <person name="Gaulin E."/>
            <person name="Govers F."/>
            <person name="Hughes L."/>
            <person name="Humphray S."/>
            <person name="Jiang R.H."/>
            <person name="Judelson H."/>
            <person name="Kamoun S."/>
            <person name="Kyung K."/>
            <person name="Meijer H."/>
            <person name="Minx P."/>
            <person name="Morris P."/>
            <person name="Nelson J."/>
            <person name="Phuntumart V."/>
            <person name="Qutob D."/>
            <person name="Rehmany A."/>
            <person name="Rougon-Cardoso A."/>
            <person name="Ryden P."/>
            <person name="Torto-Alalibo T."/>
            <person name="Studholme D."/>
            <person name="Wang Y."/>
            <person name="Win J."/>
            <person name="Wood J."/>
            <person name="Clifton S.W."/>
            <person name="Rogers J."/>
            <person name="Van den Ackerveken G."/>
            <person name="Jones J.D."/>
            <person name="McDowell J.M."/>
            <person name="Beynon J."/>
            <person name="Tyler B.M."/>
        </authorList>
    </citation>
    <scope>NUCLEOTIDE SEQUENCE [LARGE SCALE GENOMIC DNA]</scope>
    <source>
        <strain evidence="2">Emoy2</strain>
    </source>
</reference>
<accession>M4BWE5</accession>
<dbReference type="InParanoid" id="M4BWE5"/>
<protein>
    <submittedName>
        <fullName evidence="1">Uncharacterized protein</fullName>
    </submittedName>
</protein>
<proteinExistence type="predicted"/>
<evidence type="ECO:0000313" key="1">
    <source>
        <dbReference type="EnsemblProtists" id="HpaP810846"/>
    </source>
</evidence>
<reference evidence="1" key="2">
    <citation type="submission" date="2015-06" db="UniProtKB">
        <authorList>
            <consortium name="EnsemblProtists"/>
        </authorList>
    </citation>
    <scope>IDENTIFICATION</scope>
    <source>
        <strain evidence="1">Emoy2</strain>
    </source>
</reference>
<keyword evidence="2" id="KW-1185">Reference proteome</keyword>
<dbReference type="AlphaFoldDB" id="M4BWE5"/>
<dbReference type="EnsemblProtists" id="HpaT810846">
    <property type="protein sequence ID" value="HpaP810846"/>
    <property type="gene ID" value="HpaG810846"/>
</dbReference>